<dbReference type="STRING" id="459349.CLOAM1683"/>
<feature type="domain" description="Radical SAM core" evidence="7">
    <location>
        <begin position="154"/>
        <end position="390"/>
    </location>
</feature>
<evidence type="ECO:0000259" key="7">
    <source>
        <dbReference type="PROSITE" id="PS51918"/>
    </source>
</evidence>
<name>B0VFS8_CLOAI</name>
<dbReference type="Gene3D" id="3.80.30.20">
    <property type="entry name" value="tm_1862 like domain"/>
    <property type="match status" value="1"/>
</dbReference>
<dbReference type="GO" id="GO:0005829">
    <property type="term" value="C:cytosol"/>
    <property type="evidence" value="ECO:0007669"/>
    <property type="project" value="TreeGrafter"/>
</dbReference>
<keyword evidence="4" id="KW-0408">Iron</keyword>
<evidence type="ECO:0000256" key="4">
    <source>
        <dbReference type="ARBA" id="ARBA00023004"/>
    </source>
</evidence>
<dbReference type="Pfam" id="PF04055">
    <property type="entry name" value="Radical_SAM"/>
    <property type="match status" value="1"/>
</dbReference>
<evidence type="ECO:0000313" key="8">
    <source>
        <dbReference type="EMBL" id="CAO81519.1"/>
    </source>
</evidence>
<dbReference type="EMBL" id="CU466930">
    <property type="protein sequence ID" value="CAO81519.1"/>
    <property type="molecule type" value="Genomic_DNA"/>
</dbReference>
<dbReference type="SFLD" id="SFLDG01082">
    <property type="entry name" value="B12-binding_domain_containing"/>
    <property type="match status" value="1"/>
</dbReference>
<dbReference type="OrthoDB" id="9801424at2"/>
<dbReference type="PROSITE" id="PS51918">
    <property type="entry name" value="RADICAL_SAM"/>
    <property type="match status" value="1"/>
</dbReference>
<dbReference type="KEGG" id="caci:CLOAM1683"/>
<organism evidence="8 9">
    <name type="scientific">Cloacimonas acidaminovorans (strain Evry)</name>
    <dbReference type="NCBI Taxonomy" id="459349"/>
    <lineage>
        <taxon>Bacteria</taxon>
        <taxon>Pseudomonadati</taxon>
        <taxon>Candidatus Cloacimonadota</taxon>
        <taxon>Candidatus Cloacimonadia</taxon>
        <taxon>Candidatus Cloacimonadales</taxon>
        <taxon>Candidatus Cloacimonadaceae</taxon>
        <taxon>Candidatus Cloacimonas</taxon>
    </lineage>
</organism>
<dbReference type="PROSITE" id="PS51332">
    <property type="entry name" value="B12_BINDING"/>
    <property type="match status" value="1"/>
</dbReference>
<accession>B0VFS8</accession>
<evidence type="ECO:0000313" key="9">
    <source>
        <dbReference type="Proteomes" id="UP000002019"/>
    </source>
</evidence>
<dbReference type="InterPro" id="IPR023404">
    <property type="entry name" value="rSAM_horseshoe"/>
</dbReference>
<dbReference type="PANTHER" id="PTHR43409">
    <property type="entry name" value="ANAEROBIC MAGNESIUM-PROTOPORPHYRIN IX MONOMETHYL ESTER CYCLASE-RELATED"/>
    <property type="match status" value="1"/>
</dbReference>
<protein>
    <submittedName>
        <fullName evidence="8">Enzyme with radical SAM domain protein (Fe-S oxidoreductase)</fullName>
    </submittedName>
</protein>
<dbReference type="Proteomes" id="UP000002019">
    <property type="component" value="Chromosome"/>
</dbReference>
<dbReference type="SMART" id="SM00729">
    <property type="entry name" value="Elp3"/>
    <property type="match status" value="1"/>
</dbReference>
<keyword evidence="3" id="KW-0479">Metal-binding</keyword>
<evidence type="ECO:0000256" key="5">
    <source>
        <dbReference type="ARBA" id="ARBA00023014"/>
    </source>
</evidence>
<keyword evidence="5" id="KW-0411">Iron-sulfur</keyword>
<dbReference type="GO" id="GO:0031419">
    <property type="term" value="F:cobalamin binding"/>
    <property type="evidence" value="ECO:0007669"/>
    <property type="project" value="InterPro"/>
</dbReference>
<dbReference type="InterPro" id="IPR006638">
    <property type="entry name" value="Elp3/MiaA/NifB-like_rSAM"/>
</dbReference>
<dbReference type="InterPro" id="IPR058240">
    <property type="entry name" value="rSAM_sf"/>
</dbReference>
<evidence type="ECO:0000256" key="3">
    <source>
        <dbReference type="ARBA" id="ARBA00022723"/>
    </source>
</evidence>
<dbReference type="GO" id="GO:0003824">
    <property type="term" value="F:catalytic activity"/>
    <property type="evidence" value="ECO:0007669"/>
    <property type="project" value="InterPro"/>
</dbReference>
<reference evidence="8 9" key="1">
    <citation type="journal article" date="2008" name="J. Bacteriol.">
        <title>'Candidatus Cloacamonas acidaminovorans': genome sequence reconstruction provides a first glimpse of a new bacterial division.</title>
        <authorList>
            <person name="Pelletier E."/>
            <person name="Kreimeyer A."/>
            <person name="Bocs S."/>
            <person name="Rouy Z."/>
            <person name="Gyapay G."/>
            <person name="Chouari R."/>
            <person name="Riviere D."/>
            <person name="Ganesan A."/>
            <person name="Daegelen P."/>
            <person name="Sghir A."/>
            <person name="Cohen G.N."/>
            <person name="Medigue C."/>
            <person name="Weissenbach J."/>
            <person name="Le Paslier D."/>
        </authorList>
    </citation>
    <scope>NUCLEOTIDE SEQUENCE [LARGE SCALE GENOMIC DNA]</scope>
    <source>
        <strain evidence="9">Evry</strain>
    </source>
</reference>
<sequence>MKKVLLLSINSSWSQSNPAIYYLREMIGDLPYDVILKEWTLKDRLLDVLFEIYRQKAEVICFSAYIWNRLYLQELIPEVIKLLPEAVIVIGGPEAESLSFLKRKGLYIVQGAGEGKFRFLAEHDFSANDEDLSRAKHIPLKDIPFPYRESDGDTLKGKLLYYETFRGCPFACIYCLSANDKRSELRYQPNNQKDMQCLNKELETLISFQPRTIKFVDRSFNLHKQLAHYIWKFFMEQNCPCDVHFEIYPDLLEEDDIALLEKAPENRIRWEIGIQTINSEVALNCGRKSNWEKTKWVLQELKKRTKVHIHTDLLAGLPGENYASVLNGLNEVCAILPDAVQLGILKILPDTPMQKIASELNYKWLSQPPYQCLSSDALSFEEIQQLENFAKLLNLYWNKEEYKSMWQEMLQKHSATDILTALQQKHQELGYELHSLSKAKRNAVMADIYVAGRHRSSAKK</sequence>
<gene>
    <name evidence="8" type="ordered locus">CLOAM1683</name>
</gene>
<dbReference type="PANTHER" id="PTHR43409:SF16">
    <property type="entry name" value="SLR0320 PROTEIN"/>
    <property type="match status" value="1"/>
</dbReference>
<keyword evidence="2" id="KW-0949">S-adenosyl-L-methionine</keyword>
<dbReference type="GO" id="GO:0051536">
    <property type="term" value="F:iron-sulfur cluster binding"/>
    <property type="evidence" value="ECO:0007669"/>
    <property type="project" value="UniProtKB-KW"/>
</dbReference>
<dbReference type="InterPro" id="IPR051198">
    <property type="entry name" value="BchE-like"/>
</dbReference>
<dbReference type="InterPro" id="IPR007197">
    <property type="entry name" value="rSAM"/>
</dbReference>
<dbReference type="SFLD" id="SFLDS00029">
    <property type="entry name" value="Radical_SAM"/>
    <property type="match status" value="1"/>
</dbReference>
<dbReference type="RefSeq" id="WP_015425377.1">
    <property type="nucleotide sequence ID" value="NC_020449.1"/>
</dbReference>
<proteinExistence type="predicted"/>
<dbReference type="InterPro" id="IPR025288">
    <property type="entry name" value="DUF4080"/>
</dbReference>
<dbReference type="SUPFAM" id="SSF102114">
    <property type="entry name" value="Radical SAM enzymes"/>
    <property type="match status" value="1"/>
</dbReference>
<keyword evidence="9" id="KW-1185">Reference proteome</keyword>
<feature type="domain" description="B12-binding" evidence="6">
    <location>
        <begin position="1"/>
        <end position="131"/>
    </location>
</feature>
<evidence type="ECO:0000256" key="2">
    <source>
        <dbReference type="ARBA" id="ARBA00022691"/>
    </source>
</evidence>
<dbReference type="AlphaFoldDB" id="B0VFS8"/>
<evidence type="ECO:0000256" key="1">
    <source>
        <dbReference type="ARBA" id="ARBA00001966"/>
    </source>
</evidence>
<dbReference type="HOGENOM" id="CLU_021572_1_1_0"/>
<dbReference type="InterPro" id="IPR006158">
    <property type="entry name" value="Cobalamin-bd"/>
</dbReference>
<evidence type="ECO:0000259" key="6">
    <source>
        <dbReference type="PROSITE" id="PS51332"/>
    </source>
</evidence>
<dbReference type="GO" id="GO:0046872">
    <property type="term" value="F:metal ion binding"/>
    <property type="evidence" value="ECO:0007669"/>
    <property type="project" value="UniProtKB-KW"/>
</dbReference>
<comment type="cofactor">
    <cofactor evidence="1">
        <name>[4Fe-4S] cluster</name>
        <dbReference type="ChEBI" id="CHEBI:49883"/>
    </cofactor>
</comment>
<dbReference type="Pfam" id="PF13311">
    <property type="entry name" value="DUF4080"/>
    <property type="match status" value="1"/>
</dbReference>
<dbReference type="Pfam" id="PF02310">
    <property type="entry name" value="B12-binding"/>
    <property type="match status" value="1"/>
</dbReference>
<dbReference type="eggNOG" id="COG1032">
    <property type="taxonomic scope" value="Bacteria"/>
</dbReference>